<evidence type="ECO:0000313" key="2">
    <source>
        <dbReference type="Proteomes" id="UP000054485"/>
    </source>
</evidence>
<dbReference type="AlphaFoldDB" id="A0A0C9ZEC3"/>
<name>A0A0C9ZEC3_9AGAM</name>
<dbReference type="HOGENOM" id="CLU_2759508_0_0_1"/>
<gene>
    <name evidence="1" type="ORF">CY34DRAFT_811859</name>
</gene>
<reference evidence="1 2" key="1">
    <citation type="submission" date="2014-04" db="EMBL/GenBank/DDBJ databases">
        <authorList>
            <consortium name="DOE Joint Genome Institute"/>
            <person name="Kuo A."/>
            <person name="Ruytinx J."/>
            <person name="Rineau F."/>
            <person name="Colpaert J."/>
            <person name="Kohler A."/>
            <person name="Nagy L.G."/>
            <person name="Floudas D."/>
            <person name="Copeland A."/>
            <person name="Barry K.W."/>
            <person name="Cichocki N."/>
            <person name="Veneault-Fourrey C."/>
            <person name="LaButti K."/>
            <person name="Lindquist E.A."/>
            <person name="Lipzen A."/>
            <person name="Lundell T."/>
            <person name="Morin E."/>
            <person name="Murat C."/>
            <person name="Sun H."/>
            <person name="Tunlid A."/>
            <person name="Henrissat B."/>
            <person name="Grigoriev I.V."/>
            <person name="Hibbett D.S."/>
            <person name="Martin F."/>
            <person name="Nordberg H.P."/>
            <person name="Cantor M.N."/>
            <person name="Hua S.X."/>
        </authorList>
    </citation>
    <scope>NUCLEOTIDE SEQUENCE [LARGE SCALE GENOMIC DNA]</scope>
    <source>
        <strain evidence="1 2">UH-Slu-Lm8-n1</strain>
    </source>
</reference>
<reference evidence="2" key="2">
    <citation type="submission" date="2015-01" db="EMBL/GenBank/DDBJ databases">
        <title>Evolutionary Origins and Diversification of the Mycorrhizal Mutualists.</title>
        <authorList>
            <consortium name="DOE Joint Genome Institute"/>
            <consortium name="Mycorrhizal Genomics Consortium"/>
            <person name="Kohler A."/>
            <person name="Kuo A."/>
            <person name="Nagy L.G."/>
            <person name="Floudas D."/>
            <person name="Copeland A."/>
            <person name="Barry K.W."/>
            <person name="Cichocki N."/>
            <person name="Veneault-Fourrey C."/>
            <person name="LaButti K."/>
            <person name="Lindquist E.A."/>
            <person name="Lipzen A."/>
            <person name="Lundell T."/>
            <person name="Morin E."/>
            <person name="Murat C."/>
            <person name="Riley R."/>
            <person name="Ohm R."/>
            <person name="Sun H."/>
            <person name="Tunlid A."/>
            <person name="Henrissat B."/>
            <person name="Grigoriev I.V."/>
            <person name="Hibbett D.S."/>
            <person name="Martin F."/>
        </authorList>
    </citation>
    <scope>NUCLEOTIDE SEQUENCE [LARGE SCALE GENOMIC DNA]</scope>
    <source>
        <strain evidence="2">UH-Slu-Lm8-n1</strain>
    </source>
</reference>
<evidence type="ECO:0000313" key="1">
    <source>
        <dbReference type="EMBL" id="KIK35830.1"/>
    </source>
</evidence>
<protein>
    <submittedName>
        <fullName evidence="1">Unplaced genomic scaffold CY34scaffold_454, whole genome shotgun sequence</fullName>
    </submittedName>
</protein>
<keyword evidence="2" id="KW-1185">Reference proteome</keyword>
<sequence length="70" mass="7988">MNSLWVLTDNLKNRFKQRLLGYRYATHLHNVVFASPDARSLVDHQCCINLKTLKIIFSSLVNTSPLTTAV</sequence>
<organism evidence="1 2">
    <name type="scientific">Suillus luteus UH-Slu-Lm8-n1</name>
    <dbReference type="NCBI Taxonomy" id="930992"/>
    <lineage>
        <taxon>Eukaryota</taxon>
        <taxon>Fungi</taxon>
        <taxon>Dikarya</taxon>
        <taxon>Basidiomycota</taxon>
        <taxon>Agaricomycotina</taxon>
        <taxon>Agaricomycetes</taxon>
        <taxon>Agaricomycetidae</taxon>
        <taxon>Boletales</taxon>
        <taxon>Suillineae</taxon>
        <taxon>Suillaceae</taxon>
        <taxon>Suillus</taxon>
    </lineage>
</organism>
<dbReference type="InParanoid" id="A0A0C9ZEC3"/>
<dbReference type="EMBL" id="KN835585">
    <property type="protein sequence ID" value="KIK35830.1"/>
    <property type="molecule type" value="Genomic_DNA"/>
</dbReference>
<proteinExistence type="predicted"/>
<accession>A0A0C9ZEC3</accession>
<dbReference type="Proteomes" id="UP000054485">
    <property type="component" value="Unassembled WGS sequence"/>
</dbReference>